<dbReference type="GO" id="GO:0007155">
    <property type="term" value="P:cell adhesion"/>
    <property type="evidence" value="ECO:0007669"/>
    <property type="project" value="TreeGrafter"/>
</dbReference>
<dbReference type="SUPFAM" id="SSF82153">
    <property type="entry name" value="FAS1 domain"/>
    <property type="match status" value="2"/>
</dbReference>
<keyword evidence="4" id="KW-1185">Reference proteome</keyword>
<dbReference type="GO" id="GO:0031012">
    <property type="term" value="C:extracellular matrix"/>
    <property type="evidence" value="ECO:0007669"/>
    <property type="project" value="TreeGrafter"/>
</dbReference>
<dbReference type="OrthoDB" id="286301at2759"/>
<dbReference type="AlphaFoldDB" id="A0A210QAF9"/>
<comment type="caution">
    <text evidence="3">The sequence shown here is derived from an EMBL/GenBank/DDBJ whole genome shotgun (WGS) entry which is preliminary data.</text>
</comment>
<dbReference type="FunFam" id="2.30.180.10:FF:000032">
    <property type="entry name" value="Fasciclin domain-containing protein, putative"/>
    <property type="match status" value="1"/>
</dbReference>
<dbReference type="Pfam" id="PF02469">
    <property type="entry name" value="Fasciclin"/>
    <property type="match status" value="2"/>
</dbReference>
<accession>A0A210QAF9</accession>
<evidence type="ECO:0000259" key="2">
    <source>
        <dbReference type="PROSITE" id="PS50213"/>
    </source>
</evidence>
<reference evidence="3 4" key="1">
    <citation type="journal article" date="2017" name="Nat. Ecol. Evol.">
        <title>Scallop genome provides insights into evolution of bilaterian karyotype and development.</title>
        <authorList>
            <person name="Wang S."/>
            <person name="Zhang J."/>
            <person name="Jiao W."/>
            <person name="Li J."/>
            <person name="Xun X."/>
            <person name="Sun Y."/>
            <person name="Guo X."/>
            <person name="Huan P."/>
            <person name="Dong B."/>
            <person name="Zhang L."/>
            <person name="Hu X."/>
            <person name="Sun X."/>
            <person name="Wang J."/>
            <person name="Zhao C."/>
            <person name="Wang Y."/>
            <person name="Wang D."/>
            <person name="Huang X."/>
            <person name="Wang R."/>
            <person name="Lv J."/>
            <person name="Li Y."/>
            <person name="Zhang Z."/>
            <person name="Liu B."/>
            <person name="Lu W."/>
            <person name="Hui Y."/>
            <person name="Liang J."/>
            <person name="Zhou Z."/>
            <person name="Hou R."/>
            <person name="Li X."/>
            <person name="Liu Y."/>
            <person name="Li H."/>
            <person name="Ning X."/>
            <person name="Lin Y."/>
            <person name="Zhao L."/>
            <person name="Xing Q."/>
            <person name="Dou J."/>
            <person name="Li Y."/>
            <person name="Mao J."/>
            <person name="Guo H."/>
            <person name="Dou H."/>
            <person name="Li T."/>
            <person name="Mu C."/>
            <person name="Jiang W."/>
            <person name="Fu Q."/>
            <person name="Fu X."/>
            <person name="Miao Y."/>
            <person name="Liu J."/>
            <person name="Yu Q."/>
            <person name="Li R."/>
            <person name="Liao H."/>
            <person name="Li X."/>
            <person name="Kong Y."/>
            <person name="Jiang Z."/>
            <person name="Chourrout D."/>
            <person name="Li R."/>
            <person name="Bao Z."/>
        </authorList>
    </citation>
    <scope>NUCLEOTIDE SEQUENCE [LARGE SCALE GENOMIC DNA]</scope>
    <source>
        <strain evidence="3 4">PY_sf001</strain>
    </source>
</reference>
<keyword evidence="1" id="KW-0732">Signal</keyword>
<evidence type="ECO:0000313" key="3">
    <source>
        <dbReference type="EMBL" id="OWF45717.1"/>
    </source>
</evidence>
<dbReference type="Gene3D" id="2.30.180.10">
    <property type="entry name" value="FAS1 domain"/>
    <property type="match status" value="2"/>
</dbReference>
<dbReference type="GO" id="GO:0050839">
    <property type="term" value="F:cell adhesion molecule binding"/>
    <property type="evidence" value="ECO:0007669"/>
    <property type="project" value="TreeGrafter"/>
</dbReference>
<dbReference type="Proteomes" id="UP000242188">
    <property type="component" value="Unassembled WGS sequence"/>
</dbReference>
<evidence type="ECO:0000256" key="1">
    <source>
        <dbReference type="SAM" id="SignalP"/>
    </source>
</evidence>
<dbReference type="GO" id="GO:0005615">
    <property type="term" value="C:extracellular space"/>
    <property type="evidence" value="ECO:0007669"/>
    <property type="project" value="TreeGrafter"/>
</dbReference>
<dbReference type="InterPro" id="IPR050904">
    <property type="entry name" value="Adhesion/Biosynth-related"/>
</dbReference>
<dbReference type="FunFam" id="2.30.180.10:FF:000014">
    <property type="entry name" value="Stabilin 1"/>
    <property type="match status" value="1"/>
</dbReference>
<protein>
    <submittedName>
        <fullName evidence="3">Transforming growth factor-beta-induced protein ig-h3</fullName>
    </submittedName>
</protein>
<feature type="signal peptide" evidence="1">
    <location>
        <begin position="1"/>
        <end position="16"/>
    </location>
</feature>
<dbReference type="PROSITE" id="PS50213">
    <property type="entry name" value="FAS1"/>
    <property type="match status" value="2"/>
</dbReference>
<dbReference type="PANTHER" id="PTHR10900:SF77">
    <property type="entry name" value="FI19380P1"/>
    <property type="match status" value="1"/>
</dbReference>
<name>A0A210QAF9_MIZYE</name>
<feature type="domain" description="FAS1" evidence="2">
    <location>
        <begin position="19"/>
        <end position="151"/>
    </location>
</feature>
<feature type="chain" id="PRO_5013030060" evidence="1">
    <location>
        <begin position="17"/>
        <end position="288"/>
    </location>
</feature>
<sequence>MKLLVFFLSQLAFVLCVENRTLSQYIHDHSQFSILDELLNHAHLSATLNSPGTFTIFAPTNDAFNKLPAGLLDNLKGVDTVALVNLLKYHVTAGILIAPLLSNGMTVTSLDNRTIHVNKYPNGAVVLEGSTVTGGDIIVTNGVLHAVSSVMFPAVLSIAQYMGKDESEYIDLYSALIFTDLEQALDSKGTFTVFAPNNQAFNQALGTLQTVASDKNTFADILKYHVVPQTLFSAGLTDGQTLTTLQGTDLVVHIDSTGVHINNALVLKADQPMTNGVIHMINTILTPL</sequence>
<organism evidence="3 4">
    <name type="scientific">Mizuhopecten yessoensis</name>
    <name type="common">Japanese scallop</name>
    <name type="synonym">Patinopecten yessoensis</name>
    <dbReference type="NCBI Taxonomy" id="6573"/>
    <lineage>
        <taxon>Eukaryota</taxon>
        <taxon>Metazoa</taxon>
        <taxon>Spiralia</taxon>
        <taxon>Lophotrochozoa</taxon>
        <taxon>Mollusca</taxon>
        <taxon>Bivalvia</taxon>
        <taxon>Autobranchia</taxon>
        <taxon>Pteriomorphia</taxon>
        <taxon>Pectinida</taxon>
        <taxon>Pectinoidea</taxon>
        <taxon>Pectinidae</taxon>
        <taxon>Mizuhopecten</taxon>
    </lineage>
</organism>
<proteinExistence type="predicted"/>
<dbReference type="InterPro" id="IPR036378">
    <property type="entry name" value="FAS1_dom_sf"/>
</dbReference>
<gene>
    <name evidence="3" type="ORF">KP79_PYT12234</name>
</gene>
<dbReference type="SMART" id="SM00554">
    <property type="entry name" value="FAS1"/>
    <property type="match status" value="2"/>
</dbReference>
<feature type="domain" description="FAS1" evidence="2">
    <location>
        <begin position="156"/>
        <end position="285"/>
    </location>
</feature>
<dbReference type="EMBL" id="NEDP02004411">
    <property type="protein sequence ID" value="OWF45717.1"/>
    <property type="molecule type" value="Genomic_DNA"/>
</dbReference>
<dbReference type="PANTHER" id="PTHR10900">
    <property type="entry name" value="PERIOSTIN-RELATED"/>
    <property type="match status" value="1"/>
</dbReference>
<dbReference type="GO" id="GO:0030198">
    <property type="term" value="P:extracellular matrix organization"/>
    <property type="evidence" value="ECO:0007669"/>
    <property type="project" value="TreeGrafter"/>
</dbReference>
<dbReference type="InterPro" id="IPR000782">
    <property type="entry name" value="FAS1_domain"/>
</dbReference>
<evidence type="ECO:0000313" key="4">
    <source>
        <dbReference type="Proteomes" id="UP000242188"/>
    </source>
</evidence>